<dbReference type="PANTHER" id="PTHR42070">
    <property type="entry name" value="FILAMENT ASSOCIATED PROTEIN, PUTATIVE (AFU_ORTHOLOGUE AFUA_8G06630)-RELATED"/>
    <property type="match status" value="1"/>
</dbReference>
<dbReference type="STRING" id="569365.A0A0D2DEG0"/>
<feature type="region of interest" description="Disordered" evidence="2">
    <location>
        <begin position="140"/>
        <end position="159"/>
    </location>
</feature>
<dbReference type="OrthoDB" id="4505928at2759"/>
<evidence type="ECO:0000313" key="4">
    <source>
        <dbReference type="Proteomes" id="UP000054466"/>
    </source>
</evidence>
<dbReference type="CDD" id="cd14688">
    <property type="entry name" value="bZIP_YAP"/>
    <property type="match status" value="1"/>
</dbReference>
<evidence type="ECO:0000256" key="2">
    <source>
        <dbReference type="SAM" id="MobiDB-lite"/>
    </source>
</evidence>
<proteinExistence type="predicted"/>
<accession>A0A0D2DEG0</accession>
<dbReference type="Gene3D" id="1.20.5.170">
    <property type="match status" value="1"/>
</dbReference>
<dbReference type="RefSeq" id="XP_016254270.1">
    <property type="nucleotide sequence ID" value="XM_016387342.1"/>
</dbReference>
<dbReference type="Proteomes" id="UP000054466">
    <property type="component" value="Unassembled WGS sequence"/>
</dbReference>
<dbReference type="EMBL" id="KN847040">
    <property type="protein sequence ID" value="KIW34054.1"/>
    <property type="molecule type" value="Genomic_DNA"/>
</dbReference>
<dbReference type="HOGENOM" id="CLU_060781_0_1_1"/>
<dbReference type="SUPFAM" id="SSF57959">
    <property type="entry name" value="Leucine zipper domain"/>
    <property type="match status" value="1"/>
</dbReference>
<dbReference type="AlphaFoldDB" id="A0A0D2DEG0"/>
<dbReference type="PANTHER" id="PTHR42070:SF1">
    <property type="entry name" value="FILAMENT ASSOCIATED PROTEIN, PUTATIVE (AFU_ORTHOLOGUE AFUA_8G06630)-RELATED"/>
    <property type="match status" value="1"/>
</dbReference>
<feature type="coiled-coil region" evidence="1">
    <location>
        <begin position="23"/>
        <end position="50"/>
    </location>
</feature>
<name>A0A0D2DEG0_9EURO</name>
<keyword evidence="4" id="KW-1185">Reference proteome</keyword>
<organism evidence="3 4">
    <name type="scientific">Cladophialophora immunda</name>
    <dbReference type="NCBI Taxonomy" id="569365"/>
    <lineage>
        <taxon>Eukaryota</taxon>
        <taxon>Fungi</taxon>
        <taxon>Dikarya</taxon>
        <taxon>Ascomycota</taxon>
        <taxon>Pezizomycotina</taxon>
        <taxon>Eurotiomycetes</taxon>
        <taxon>Chaetothyriomycetidae</taxon>
        <taxon>Chaetothyriales</taxon>
        <taxon>Herpotrichiellaceae</taxon>
        <taxon>Cladophialophora</taxon>
    </lineage>
</organism>
<dbReference type="GeneID" id="27340050"/>
<dbReference type="GO" id="GO:0003700">
    <property type="term" value="F:DNA-binding transcription factor activity"/>
    <property type="evidence" value="ECO:0007669"/>
    <property type="project" value="InterPro"/>
</dbReference>
<sequence>MATWDSLRRRTVDRNRLNQRNFRTRRQAYVKELEQRIRKLEDEGVWATKEVQFAAQQVQKENRLLRSLLETQFGVDAYQISKYLFELNNATDINAQKSLQLGNRMGRSGVSEELASNCMLATNPGEAGRARATQDFNFTGPTRAHEEKQGVESSPEFPDYGYRSPLTLSTGMDTLQPVQVESQINLISNRPPTTQETLAPIECQLRDRRCETGLGNDCRPRGIRTTSEETHIHAEETSCEEAARIIAGLRGRNNPDDVWNELGCGTSQSCRVKNLAVFELMDREQPIPWA</sequence>
<evidence type="ECO:0008006" key="5">
    <source>
        <dbReference type="Google" id="ProtNLM"/>
    </source>
</evidence>
<dbReference type="InterPro" id="IPR046347">
    <property type="entry name" value="bZIP_sf"/>
</dbReference>
<reference evidence="3 4" key="1">
    <citation type="submission" date="2015-01" db="EMBL/GenBank/DDBJ databases">
        <title>The Genome Sequence of Cladophialophora immunda CBS83496.</title>
        <authorList>
            <consortium name="The Broad Institute Genomics Platform"/>
            <person name="Cuomo C."/>
            <person name="de Hoog S."/>
            <person name="Gorbushina A."/>
            <person name="Stielow B."/>
            <person name="Teixiera M."/>
            <person name="Abouelleil A."/>
            <person name="Chapman S.B."/>
            <person name="Priest M."/>
            <person name="Young S.K."/>
            <person name="Wortman J."/>
            <person name="Nusbaum C."/>
            <person name="Birren B."/>
        </authorList>
    </citation>
    <scope>NUCLEOTIDE SEQUENCE [LARGE SCALE GENOMIC DNA]</scope>
    <source>
        <strain evidence="3 4">CBS 83496</strain>
    </source>
</reference>
<evidence type="ECO:0000256" key="1">
    <source>
        <dbReference type="SAM" id="Coils"/>
    </source>
</evidence>
<keyword evidence="1" id="KW-0175">Coiled coil</keyword>
<protein>
    <recommendedName>
        <fullName evidence="5">BZIP domain-containing protein</fullName>
    </recommendedName>
</protein>
<dbReference type="VEuPathDB" id="FungiDB:PV07_00856"/>
<evidence type="ECO:0000313" key="3">
    <source>
        <dbReference type="EMBL" id="KIW34054.1"/>
    </source>
</evidence>
<gene>
    <name evidence="3" type="ORF">PV07_00856</name>
</gene>